<proteinExistence type="predicted"/>
<keyword evidence="2" id="KW-1185">Reference proteome</keyword>
<reference evidence="2" key="1">
    <citation type="submission" date="2011-05" db="EMBL/GenBank/DDBJ databases">
        <title>The genome sequence of Vittaforma corneae strain ATCC 50505.</title>
        <authorList>
            <consortium name="The Broad Institute Genome Sequencing Platform"/>
            <person name="Cuomo C."/>
            <person name="Didier E."/>
            <person name="Bowers L."/>
            <person name="Young S.K."/>
            <person name="Zeng Q."/>
            <person name="Gargeya S."/>
            <person name="Fitzgerald M."/>
            <person name="Haas B."/>
            <person name="Abouelleil A."/>
            <person name="Alvarado L."/>
            <person name="Arachchi H.M."/>
            <person name="Berlin A."/>
            <person name="Chapman S.B."/>
            <person name="Gearin G."/>
            <person name="Goldberg J."/>
            <person name="Griggs A."/>
            <person name="Gujja S."/>
            <person name="Hansen M."/>
            <person name="Heiman D."/>
            <person name="Howarth C."/>
            <person name="Larimer J."/>
            <person name="Lui A."/>
            <person name="MacDonald P.J.P."/>
            <person name="McCowen C."/>
            <person name="Montmayeur A."/>
            <person name="Murphy C."/>
            <person name="Neiman D."/>
            <person name="Pearson M."/>
            <person name="Priest M."/>
            <person name="Roberts A."/>
            <person name="Saif S."/>
            <person name="Shea T."/>
            <person name="Sisk P."/>
            <person name="Stolte C."/>
            <person name="Sykes S."/>
            <person name="Wortman J."/>
            <person name="Nusbaum C."/>
            <person name="Birren B."/>
        </authorList>
    </citation>
    <scope>NUCLEOTIDE SEQUENCE [LARGE SCALE GENOMIC DNA]</scope>
    <source>
        <strain evidence="2">ATCC 50505</strain>
    </source>
</reference>
<gene>
    <name evidence="1" type="ORF">VICG_01450</name>
</gene>
<dbReference type="HOGENOM" id="CLU_339802_0_0_1"/>
<dbReference type="STRING" id="993615.L2GKT4"/>
<dbReference type="VEuPathDB" id="MicrosporidiaDB:VICG_01450"/>
<protein>
    <submittedName>
        <fullName evidence="1">Uncharacterized protein</fullName>
    </submittedName>
</protein>
<dbReference type="RefSeq" id="XP_007604896.1">
    <property type="nucleotide sequence ID" value="XM_007604834.1"/>
</dbReference>
<evidence type="ECO:0000313" key="2">
    <source>
        <dbReference type="Proteomes" id="UP000011082"/>
    </source>
</evidence>
<dbReference type="OrthoDB" id="2195288at2759"/>
<name>L2GKT4_VITCO</name>
<evidence type="ECO:0000313" key="1">
    <source>
        <dbReference type="EMBL" id="ELA41466.1"/>
    </source>
</evidence>
<dbReference type="Proteomes" id="UP000011082">
    <property type="component" value="Unassembled WGS sequence"/>
</dbReference>
<dbReference type="InParanoid" id="L2GKT4"/>
<dbReference type="AlphaFoldDB" id="L2GKT4"/>
<sequence>MNKADFNLLEKIKTVLLSKKIQPIPENIANACFETVIELYNRNKRDFKELLDVAVQMKAYTLNRTFLQAISLCIPLHPSPCCTILHSVFQENSQTWNSVNSLCENSELYQLFQILLKNIEIKRVSNFIVKHFRVSDCFDTCDFEKQVIILENSMDVFMDDFDVMHFIVSNRSALDSATLSRLLLSFLRAKYTKDSFVDIDVLKSIIYLMAPFSPENLEILTLTLAFYRKNINKLKLMGGTELGSIFTTKLIDLITHEVVESKNSENDLIDLFSLLSDHILPAFSSILININEKFLQEKKYQKLLQNMISYIKIQDFVDVVGSVDISKHFLVFKGLSNVDLGVFFGLYRVYSRSTEYESIEIDYSKSEPLSCITSSSQSDSLGCLMACLPSFCYYCTDYLKNHTNLMKIFKVHINTHPTIVCSALEKLVYSHTENLTNTLQLNNPISKEESILILSSVKECGIVYDLIDKHIQNDTLDCEVVLQMLIKLCNVDLSHRIIPVILDDVQDQALSLYDALRLMIFFVDRNTFDLDFISRLLELCSFQAVPIQKKSYQLLYKIYSQKRTSVCICDILYSSLIKTMNLAAEKNRILLLHSILKNGCLGCKVENKAEMVDKFLSEIIKGLFVGNYKCKKVAKEIIIQMIDDQYFLKFLLDHMSDKSNDVPLICGCINAAQIVLEYTSSNTEYIYSHNNDINRDFVVNSLLNALIFVSMHSQDVAKHILKAFNLIILNSKYTFFYNEMAKVVDSYISQFPKKLRSELREFCISAQTKGFSLSKSMKTMLKFKNKGGKSKNIVIVNKPEFNELL</sequence>
<accession>L2GKT4</accession>
<dbReference type="GeneID" id="19882161"/>
<organism evidence="1 2">
    <name type="scientific">Vittaforma corneae (strain ATCC 50505)</name>
    <name type="common">Microsporidian parasite</name>
    <name type="synonym">Nosema corneum</name>
    <dbReference type="NCBI Taxonomy" id="993615"/>
    <lineage>
        <taxon>Eukaryota</taxon>
        <taxon>Fungi</taxon>
        <taxon>Fungi incertae sedis</taxon>
        <taxon>Microsporidia</taxon>
        <taxon>Nosematidae</taxon>
        <taxon>Vittaforma</taxon>
    </lineage>
</organism>
<dbReference type="EMBL" id="JH370143">
    <property type="protein sequence ID" value="ELA41466.1"/>
    <property type="molecule type" value="Genomic_DNA"/>
</dbReference>